<evidence type="ECO:0000313" key="1">
    <source>
        <dbReference type="EMBL" id="KAF2824319.1"/>
    </source>
</evidence>
<dbReference type="Proteomes" id="UP000799424">
    <property type="component" value="Unassembled WGS sequence"/>
</dbReference>
<proteinExistence type="predicted"/>
<gene>
    <name evidence="1" type="ORF">CC86DRAFT_408409</name>
</gene>
<name>A0A6A6ZUP6_9PLEO</name>
<sequence>MNPNSQRASPSSSCLTPTTSIVVYNVNQSRSIQRLTLKIMLVQGQSPLFSLPRETRDEIYAYCMHEDEGYHHVFDISIVGQLRQANGQTFDISLKATCKKVAQEIKGVALLSNAIHFYPSDHQSNSTFRSNALRFKRLVEYVNITKWRMLLRCATHCVTAEILETIERQYPDRGFTVIYRQALLNAHRPRYAKGFNRWYADYEKYSRTGHRAADLFGIGFYSPTIP</sequence>
<protein>
    <submittedName>
        <fullName evidence="1">Uncharacterized protein</fullName>
    </submittedName>
</protein>
<dbReference type="OrthoDB" id="3799754at2759"/>
<accession>A0A6A6ZUP6</accession>
<organism evidence="1 2">
    <name type="scientific">Ophiobolus disseminans</name>
    <dbReference type="NCBI Taxonomy" id="1469910"/>
    <lineage>
        <taxon>Eukaryota</taxon>
        <taxon>Fungi</taxon>
        <taxon>Dikarya</taxon>
        <taxon>Ascomycota</taxon>
        <taxon>Pezizomycotina</taxon>
        <taxon>Dothideomycetes</taxon>
        <taxon>Pleosporomycetidae</taxon>
        <taxon>Pleosporales</taxon>
        <taxon>Pleosporineae</taxon>
        <taxon>Phaeosphaeriaceae</taxon>
        <taxon>Ophiobolus</taxon>
    </lineage>
</organism>
<dbReference type="AlphaFoldDB" id="A0A6A6ZUP6"/>
<dbReference type="EMBL" id="MU006230">
    <property type="protein sequence ID" value="KAF2824319.1"/>
    <property type="molecule type" value="Genomic_DNA"/>
</dbReference>
<evidence type="ECO:0000313" key="2">
    <source>
        <dbReference type="Proteomes" id="UP000799424"/>
    </source>
</evidence>
<reference evidence="1" key="1">
    <citation type="journal article" date="2020" name="Stud. Mycol.">
        <title>101 Dothideomycetes genomes: a test case for predicting lifestyles and emergence of pathogens.</title>
        <authorList>
            <person name="Haridas S."/>
            <person name="Albert R."/>
            <person name="Binder M."/>
            <person name="Bloem J."/>
            <person name="Labutti K."/>
            <person name="Salamov A."/>
            <person name="Andreopoulos B."/>
            <person name="Baker S."/>
            <person name="Barry K."/>
            <person name="Bills G."/>
            <person name="Bluhm B."/>
            <person name="Cannon C."/>
            <person name="Castanera R."/>
            <person name="Culley D."/>
            <person name="Daum C."/>
            <person name="Ezra D."/>
            <person name="Gonzalez J."/>
            <person name="Henrissat B."/>
            <person name="Kuo A."/>
            <person name="Liang C."/>
            <person name="Lipzen A."/>
            <person name="Lutzoni F."/>
            <person name="Magnuson J."/>
            <person name="Mondo S."/>
            <person name="Nolan M."/>
            <person name="Ohm R."/>
            <person name="Pangilinan J."/>
            <person name="Park H.-J."/>
            <person name="Ramirez L."/>
            <person name="Alfaro M."/>
            <person name="Sun H."/>
            <person name="Tritt A."/>
            <person name="Yoshinaga Y."/>
            <person name="Zwiers L.-H."/>
            <person name="Turgeon B."/>
            <person name="Goodwin S."/>
            <person name="Spatafora J."/>
            <person name="Crous P."/>
            <person name="Grigoriev I."/>
        </authorList>
    </citation>
    <scope>NUCLEOTIDE SEQUENCE</scope>
    <source>
        <strain evidence="1">CBS 113818</strain>
    </source>
</reference>
<keyword evidence="2" id="KW-1185">Reference proteome</keyword>